<evidence type="ECO:0000313" key="3">
    <source>
        <dbReference type="Proteomes" id="UP000006906"/>
    </source>
</evidence>
<accession>A0A2K3CRZ1</accession>
<dbReference type="Gramene" id="PNW71035">
    <property type="protein sequence ID" value="PNW71035"/>
    <property type="gene ID" value="CHLRE_17g743697v5"/>
</dbReference>
<dbReference type="ExpressionAtlas" id="A0A2K3CRZ1">
    <property type="expression patterns" value="differential"/>
</dbReference>
<keyword evidence="3" id="KW-1185">Reference proteome</keyword>
<dbReference type="AlphaFoldDB" id="A0A2K3CRZ1"/>
<sequence>MSRSWPDAPCLASGLLSWSPAAEGRPSSPPPPARSGKARKGRRRKADGLDEAPAAKRADTRVVGAAGSGVRAGFLRPPAGRRPPPSVAGAAGGTAGRATSSLAAEGPLGGGGGEPGDDAWAAGVGPDPAVGGGEGDYGTVLSAADVTALLADRDEAASPGVTLKAVLSAAQALWDASDQYAVCCRGTGRALILRSLRGDVCAFERDWVADGGPPVCPRGLVPQLLEVAARADAELLRALWAGPL</sequence>
<dbReference type="GeneID" id="5716336"/>
<organism evidence="2 3">
    <name type="scientific">Chlamydomonas reinhardtii</name>
    <name type="common">Chlamydomonas smithii</name>
    <dbReference type="NCBI Taxonomy" id="3055"/>
    <lineage>
        <taxon>Eukaryota</taxon>
        <taxon>Viridiplantae</taxon>
        <taxon>Chlorophyta</taxon>
        <taxon>core chlorophytes</taxon>
        <taxon>Chlorophyceae</taxon>
        <taxon>CS clade</taxon>
        <taxon>Chlamydomonadales</taxon>
        <taxon>Chlamydomonadaceae</taxon>
        <taxon>Chlamydomonas</taxon>
    </lineage>
</organism>
<dbReference type="PaxDb" id="3055-EDO99089"/>
<protein>
    <submittedName>
        <fullName evidence="2">Uncharacterized protein</fullName>
    </submittedName>
</protein>
<feature type="compositionally biased region" description="Low complexity" evidence="1">
    <location>
        <begin position="96"/>
        <end position="106"/>
    </location>
</feature>
<reference evidence="2 3" key="1">
    <citation type="journal article" date="2007" name="Science">
        <title>The Chlamydomonas genome reveals the evolution of key animal and plant functions.</title>
        <authorList>
            <person name="Merchant S.S."/>
            <person name="Prochnik S.E."/>
            <person name="Vallon O."/>
            <person name="Harris E.H."/>
            <person name="Karpowicz S.J."/>
            <person name="Witman G.B."/>
            <person name="Terry A."/>
            <person name="Salamov A."/>
            <person name="Fritz-Laylin L.K."/>
            <person name="Marechal-Drouard L."/>
            <person name="Marshall W.F."/>
            <person name="Qu L.H."/>
            <person name="Nelson D.R."/>
            <person name="Sanderfoot A.A."/>
            <person name="Spalding M.H."/>
            <person name="Kapitonov V.V."/>
            <person name="Ren Q."/>
            <person name="Ferris P."/>
            <person name="Lindquist E."/>
            <person name="Shapiro H."/>
            <person name="Lucas S.M."/>
            <person name="Grimwood J."/>
            <person name="Schmutz J."/>
            <person name="Cardol P."/>
            <person name="Cerutti H."/>
            <person name="Chanfreau G."/>
            <person name="Chen C.L."/>
            <person name="Cognat V."/>
            <person name="Croft M.T."/>
            <person name="Dent R."/>
            <person name="Dutcher S."/>
            <person name="Fernandez E."/>
            <person name="Fukuzawa H."/>
            <person name="Gonzalez-Ballester D."/>
            <person name="Gonzalez-Halphen D."/>
            <person name="Hallmann A."/>
            <person name="Hanikenne M."/>
            <person name="Hippler M."/>
            <person name="Inwood W."/>
            <person name="Jabbari K."/>
            <person name="Kalanon M."/>
            <person name="Kuras R."/>
            <person name="Lefebvre P.A."/>
            <person name="Lemaire S.D."/>
            <person name="Lobanov A.V."/>
            <person name="Lohr M."/>
            <person name="Manuell A."/>
            <person name="Meier I."/>
            <person name="Mets L."/>
            <person name="Mittag M."/>
            <person name="Mittelmeier T."/>
            <person name="Moroney J.V."/>
            <person name="Moseley J."/>
            <person name="Napoli C."/>
            <person name="Nedelcu A.M."/>
            <person name="Niyogi K."/>
            <person name="Novoselov S.V."/>
            <person name="Paulsen I.T."/>
            <person name="Pazour G."/>
            <person name="Purton S."/>
            <person name="Ral J.P."/>
            <person name="Riano-Pachon D.M."/>
            <person name="Riekhof W."/>
            <person name="Rymarquis L."/>
            <person name="Schroda M."/>
            <person name="Stern D."/>
            <person name="Umen J."/>
            <person name="Willows R."/>
            <person name="Wilson N."/>
            <person name="Zimmer S.L."/>
            <person name="Allmer J."/>
            <person name="Balk J."/>
            <person name="Bisova K."/>
            <person name="Chen C.J."/>
            <person name="Elias M."/>
            <person name="Gendler K."/>
            <person name="Hauser C."/>
            <person name="Lamb M.R."/>
            <person name="Ledford H."/>
            <person name="Long J.C."/>
            <person name="Minagawa J."/>
            <person name="Page M.D."/>
            <person name="Pan J."/>
            <person name="Pootakham W."/>
            <person name="Roje S."/>
            <person name="Rose A."/>
            <person name="Stahlberg E."/>
            <person name="Terauchi A.M."/>
            <person name="Yang P."/>
            <person name="Ball S."/>
            <person name="Bowler C."/>
            <person name="Dieckmann C.L."/>
            <person name="Gladyshev V.N."/>
            <person name="Green P."/>
            <person name="Jorgensen R."/>
            <person name="Mayfield S."/>
            <person name="Mueller-Roeber B."/>
            <person name="Rajamani S."/>
            <person name="Sayre R.T."/>
            <person name="Brokstein P."/>
            <person name="Dubchak I."/>
            <person name="Goodstein D."/>
            <person name="Hornick L."/>
            <person name="Huang Y.W."/>
            <person name="Jhaveri J."/>
            <person name="Luo Y."/>
            <person name="Martinez D."/>
            <person name="Ngau W.C."/>
            <person name="Otillar B."/>
            <person name="Poliakov A."/>
            <person name="Porter A."/>
            <person name="Szajkowski L."/>
            <person name="Werner G."/>
            <person name="Zhou K."/>
            <person name="Grigoriev I.V."/>
            <person name="Rokhsar D.S."/>
            <person name="Grossman A.R."/>
        </authorList>
    </citation>
    <scope>NUCLEOTIDE SEQUENCE [LARGE SCALE GENOMIC DNA]</scope>
    <source>
        <strain evidence="3">CC-503</strain>
    </source>
</reference>
<dbReference type="RefSeq" id="XP_042915160.1">
    <property type="nucleotide sequence ID" value="XM_043072701.1"/>
</dbReference>
<dbReference type="KEGG" id="cre:CHLRE_17g743697v5"/>
<evidence type="ECO:0000313" key="2">
    <source>
        <dbReference type="EMBL" id="PNW71035.1"/>
    </source>
</evidence>
<gene>
    <name evidence="2" type="ORF">CHLRE_17g743697v5</name>
</gene>
<dbReference type="InParanoid" id="A0A2K3CRZ1"/>
<proteinExistence type="predicted"/>
<name>A0A2K3CRZ1_CHLRE</name>
<feature type="compositionally biased region" description="Low complexity" evidence="1">
    <location>
        <begin position="61"/>
        <end position="78"/>
    </location>
</feature>
<dbReference type="Proteomes" id="UP000006906">
    <property type="component" value="Chromosome 17"/>
</dbReference>
<dbReference type="EMBL" id="CM008978">
    <property type="protein sequence ID" value="PNW71035.1"/>
    <property type="molecule type" value="Genomic_DNA"/>
</dbReference>
<feature type="compositionally biased region" description="Basic residues" evidence="1">
    <location>
        <begin position="36"/>
        <end position="45"/>
    </location>
</feature>
<evidence type="ECO:0000256" key="1">
    <source>
        <dbReference type="SAM" id="MobiDB-lite"/>
    </source>
</evidence>
<feature type="region of interest" description="Disordered" evidence="1">
    <location>
        <begin position="1"/>
        <end position="119"/>
    </location>
</feature>